<dbReference type="RefSeq" id="WP_091157147.1">
    <property type="nucleotide sequence ID" value="NZ_JBHTKX010000001.1"/>
</dbReference>
<dbReference type="SUPFAM" id="SSF52540">
    <property type="entry name" value="P-loop containing nucleoside triphosphate hydrolases"/>
    <property type="match status" value="1"/>
</dbReference>
<dbReference type="Gene3D" id="3.40.50.300">
    <property type="entry name" value="P-loop containing nucleotide triphosphate hydrolases"/>
    <property type="match status" value="1"/>
</dbReference>
<organism evidence="1 2">
    <name type="scientific">Paenibacillus provencensis</name>
    <dbReference type="NCBI Taxonomy" id="441151"/>
    <lineage>
        <taxon>Bacteria</taxon>
        <taxon>Bacillati</taxon>
        <taxon>Bacillota</taxon>
        <taxon>Bacilli</taxon>
        <taxon>Bacillales</taxon>
        <taxon>Paenibacillaceae</taxon>
        <taxon>Paenibacillus</taxon>
    </lineage>
</organism>
<evidence type="ECO:0000313" key="2">
    <source>
        <dbReference type="Proteomes" id="UP001597169"/>
    </source>
</evidence>
<keyword evidence="2" id="KW-1185">Reference proteome</keyword>
<evidence type="ECO:0000313" key="1">
    <source>
        <dbReference type="EMBL" id="MFD1127450.1"/>
    </source>
</evidence>
<dbReference type="Proteomes" id="UP001597169">
    <property type="component" value="Unassembled WGS sequence"/>
</dbReference>
<dbReference type="EMBL" id="JBHTKX010000001">
    <property type="protein sequence ID" value="MFD1127450.1"/>
    <property type="molecule type" value="Genomic_DNA"/>
</dbReference>
<accession>A0ABW3PQ51</accession>
<dbReference type="InterPro" id="IPR027417">
    <property type="entry name" value="P-loop_NTPase"/>
</dbReference>
<gene>
    <name evidence="1" type="ORF">ACFQ3J_04565</name>
</gene>
<protein>
    <submittedName>
        <fullName evidence="1">AAA family ATPase</fullName>
    </submittedName>
</protein>
<sequence length="177" mass="20495">MIVMINGAFGAGKTTQAENLARLIPNSMIVDPELSGYLLRELIPDSMRQEHERSGDFQDLDLWRVLVVEVTKQVKLKYDRNLIVPMTLYKPQNYNYIRQEFEKLDKVYHFTLMASKASIHERLTIRGDTVGGWQFQQTDKCLSALKASEFAEHIDSETLNAEEITQYIMSKLDYTKL</sequence>
<reference evidence="2" key="1">
    <citation type="journal article" date="2019" name="Int. J. Syst. Evol. Microbiol.">
        <title>The Global Catalogue of Microorganisms (GCM) 10K type strain sequencing project: providing services to taxonomists for standard genome sequencing and annotation.</title>
        <authorList>
            <consortium name="The Broad Institute Genomics Platform"/>
            <consortium name="The Broad Institute Genome Sequencing Center for Infectious Disease"/>
            <person name="Wu L."/>
            <person name="Ma J."/>
        </authorList>
    </citation>
    <scope>NUCLEOTIDE SEQUENCE [LARGE SCALE GENOMIC DNA]</scope>
    <source>
        <strain evidence="2">CCUG 53519</strain>
    </source>
</reference>
<proteinExistence type="predicted"/>
<comment type="caution">
    <text evidence="1">The sequence shown here is derived from an EMBL/GenBank/DDBJ whole genome shotgun (WGS) entry which is preliminary data.</text>
</comment>
<name>A0ABW3PQ51_9BACL</name>